<comment type="caution">
    <text evidence="1">The sequence shown here is derived from an EMBL/GenBank/DDBJ whole genome shotgun (WGS) entry which is preliminary data.</text>
</comment>
<name>A0ABQ9HNY6_9NEOP</name>
<protein>
    <submittedName>
        <fullName evidence="1">Uncharacterized protein</fullName>
    </submittedName>
</protein>
<evidence type="ECO:0000313" key="2">
    <source>
        <dbReference type="Proteomes" id="UP001159363"/>
    </source>
</evidence>
<dbReference type="PANTHER" id="PTHR46114">
    <property type="entry name" value="APPLE DOMAIN-CONTAINING PROTEIN"/>
    <property type="match status" value="1"/>
</dbReference>
<evidence type="ECO:0000313" key="1">
    <source>
        <dbReference type="EMBL" id="KAJ8886067.1"/>
    </source>
</evidence>
<feature type="non-terminal residue" evidence="1">
    <location>
        <position position="265"/>
    </location>
</feature>
<sequence length="265" mass="30781">MLVVGNVRAGKYRELVDVLLLNYKKLGCNMSLKIHFLHSHLNFFPDNCGASMASDFTRIFQQRKKVPRKVETFHVSRLLLDCHHQFQLVSISQLVRHMSEDITRKSFFSITAKVAEYHFVSFNRLMERKKVGETTERAIVCRESKPRRQHKSRDHSKVAQDGAMFSSGSECEDDTVVELLAAEIPRRDFILYGVSEKRTPEWLEEVMLVCLERQWVDHNGAADSTLQLVLTYEVNEGEYLARITTACHHTRTTELHAKFSCFHRH</sequence>
<proteinExistence type="predicted"/>
<organism evidence="1 2">
    <name type="scientific">Dryococelus australis</name>
    <dbReference type="NCBI Taxonomy" id="614101"/>
    <lineage>
        <taxon>Eukaryota</taxon>
        <taxon>Metazoa</taxon>
        <taxon>Ecdysozoa</taxon>
        <taxon>Arthropoda</taxon>
        <taxon>Hexapoda</taxon>
        <taxon>Insecta</taxon>
        <taxon>Pterygota</taxon>
        <taxon>Neoptera</taxon>
        <taxon>Polyneoptera</taxon>
        <taxon>Phasmatodea</taxon>
        <taxon>Verophasmatodea</taxon>
        <taxon>Anareolatae</taxon>
        <taxon>Phasmatidae</taxon>
        <taxon>Eurycanthinae</taxon>
        <taxon>Dryococelus</taxon>
    </lineage>
</organism>
<accession>A0ABQ9HNY6</accession>
<dbReference type="EMBL" id="JARBHB010000004">
    <property type="protein sequence ID" value="KAJ8886067.1"/>
    <property type="molecule type" value="Genomic_DNA"/>
</dbReference>
<keyword evidence="2" id="KW-1185">Reference proteome</keyword>
<gene>
    <name evidence="1" type="ORF">PR048_012273</name>
</gene>
<dbReference type="Proteomes" id="UP001159363">
    <property type="component" value="Chromosome X"/>
</dbReference>
<dbReference type="PANTHER" id="PTHR46114:SF1">
    <property type="entry name" value="ZAD DOMAIN-CONTAINING PROTEIN"/>
    <property type="match status" value="1"/>
</dbReference>
<reference evidence="1 2" key="1">
    <citation type="submission" date="2023-02" db="EMBL/GenBank/DDBJ databases">
        <title>LHISI_Scaffold_Assembly.</title>
        <authorList>
            <person name="Stuart O.P."/>
            <person name="Cleave R."/>
            <person name="Magrath M.J.L."/>
            <person name="Mikheyev A.S."/>
        </authorList>
    </citation>
    <scope>NUCLEOTIDE SEQUENCE [LARGE SCALE GENOMIC DNA]</scope>
    <source>
        <strain evidence="1">Daus_M_001</strain>
        <tissue evidence="1">Leg muscle</tissue>
    </source>
</reference>